<protein>
    <submittedName>
        <fullName evidence="8">Iron(3+)-hydroxamate import ATP-binding protein FhuC</fullName>
        <ecNumber evidence="8">3.6.3.34</ecNumber>
    </submittedName>
</protein>
<sequence length="255" mass="27528">MRLSAHNAGWSVRGREVVAAVDLEIGPGETFGLIGPNGSGKSTLLRLLAGIAPRAKGEVRLDDRPLHRIPRREIAQHIAFVEQQADTAEALSVRDAVELGRTPWLSPLTPFSSTDAEIVEAALTAVGMAHMAARIWSTLSGGERQRVHIARALAQHPRLLLLDEPTNHLDIHHQLTLLRLVSNLPVTVVIALHDLNQAMGCDRLGVMEGGRLAAVGPPAEVLTPERLAAIFRVGASRLTDPADGATLFRFHCIED</sequence>
<dbReference type="InterPro" id="IPR027417">
    <property type="entry name" value="P-loop_NTPase"/>
</dbReference>
<comment type="similarity">
    <text evidence="1">Belongs to the ABC transporter superfamily.</text>
</comment>
<keyword evidence="8" id="KW-0378">Hydrolase</keyword>
<evidence type="ECO:0000256" key="6">
    <source>
        <dbReference type="ARBA" id="ARBA00037066"/>
    </source>
</evidence>
<dbReference type="GO" id="GO:0016887">
    <property type="term" value="F:ATP hydrolysis activity"/>
    <property type="evidence" value="ECO:0007669"/>
    <property type="project" value="InterPro"/>
</dbReference>
<name>A0A3P5XT84_9RHOB</name>
<dbReference type="InterPro" id="IPR003439">
    <property type="entry name" value="ABC_transporter-like_ATP-bd"/>
</dbReference>
<dbReference type="PROSITE" id="PS50893">
    <property type="entry name" value="ABC_TRANSPORTER_2"/>
    <property type="match status" value="1"/>
</dbReference>
<comment type="function">
    <text evidence="6">Part of the ABC transporter complex HmuTUV involved in hemin import. Responsible for energy coupling to the transport system.</text>
</comment>
<dbReference type="GO" id="GO:0005524">
    <property type="term" value="F:ATP binding"/>
    <property type="evidence" value="ECO:0007669"/>
    <property type="project" value="UniProtKB-KW"/>
</dbReference>
<dbReference type="Proteomes" id="UP000277498">
    <property type="component" value="Unassembled WGS sequence"/>
</dbReference>
<feature type="domain" description="ABC transporter" evidence="7">
    <location>
        <begin position="3"/>
        <end position="234"/>
    </location>
</feature>
<evidence type="ECO:0000256" key="3">
    <source>
        <dbReference type="ARBA" id="ARBA00022741"/>
    </source>
</evidence>
<dbReference type="PANTHER" id="PTHR42794">
    <property type="entry name" value="HEMIN IMPORT ATP-BINDING PROTEIN HMUV"/>
    <property type="match status" value="1"/>
</dbReference>
<evidence type="ECO:0000313" key="8">
    <source>
        <dbReference type="EMBL" id="VDC31234.1"/>
    </source>
</evidence>
<evidence type="ECO:0000313" key="9">
    <source>
        <dbReference type="Proteomes" id="UP000277498"/>
    </source>
</evidence>
<dbReference type="CDD" id="cd03214">
    <property type="entry name" value="ABC_Iron-Siderophores_B12_Hemin"/>
    <property type="match status" value="1"/>
</dbReference>
<evidence type="ECO:0000256" key="4">
    <source>
        <dbReference type="ARBA" id="ARBA00022840"/>
    </source>
</evidence>
<dbReference type="Pfam" id="PF00005">
    <property type="entry name" value="ABC_tran"/>
    <property type="match status" value="1"/>
</dbReference>
<dbReference type="InterPro" id="IPR003593">
    <property type="entry name" value="AAA+_ATPase"/>
</dbReference>
<evidence type="ECO:0000259" key="7">
    <source>
        <dbReference type="PROSITE" id="PS50893"/>
    </source>
</evidence>
<keyword evidence="2" id="KW-0813">Transport</keyword>
<dbReference type="Gene3D" id="3.40.50.300">
    <property type="entry name" value="P-loop containing nucleotide triphosphate hydrolases"/>
    <property type="match status" value="1"/>
</dbReference>
<dbReference type="RefSeq" id="WP_124087530.1">
    <property type="nucleotide sequence ID" value="NZ_UXAW01000082.1"/>
</dbReference>
<proteinExistence type="inferred from homology"/>
<dbReference type="SUPFAM" id="SSF52540">
    <property type="entry name" value="P-loop containing nucleoside triphosphate hydrolases"/>
    <property type="match status" value="1"/>
</dbReference>
<dbReference type="FunFam" id="3.40.50.300:FF:000134">
    <property type="entry name" value="Iron-enterobactin ABC transporter ATP-binding protein"/>
    <property type="match status" value="1"/>
</dbReference>
<dbReference type="AlphaFoldDB" id="A0A3P5XT84"/>
<dbReference type="EC" id="3.6.3.34" evidence="8"/>
<evidence type="ECO:0000256" key="5">
    <source>
        <dbReference type="ARBA" id="ARBA00022967"/>
    </source>
</evidence>
<keyword evidence="3" id="KW-0547">Nucleotide-binding</keyword>
<evidence type="ECO:0000256" key="1">
    <source>
        <dbReference type="ARBA" id="ARBA00005417"/>
    </source>
</evidence>
<dbReference type="SMART" id="SM00382">
    <property type="entry name" value="AAA"/>
    <property type="match status" value="1"/>
</dbReference>
<dbReference type="OrthoDB" id="9805601at2"/>
<organism evidence="8 9">
    <name type="scientific">Pseudogemmobacter humi</name>
    <dbReference type="NCBI Taxonomy" id="2483812"/>
    <lineage>
        <taxon>Bacteria</taxon>
        <taxon>Pseudomonadati</taxon>
        <taxon>Pseudomonadota</taxon>
        <taxon>Alphaproteobacteria</taxon>
        <taxon>Rhodobacterales</taxon>
        <taxon>Paracoccaceae</taxon>
        <taxon>Pseudogemmobacter</taxon>
    </lineage>
</organism>
<dbReference type="EMBL" id="UXAW01000082">
    <property type="protein sequence ID" value="VDC31234.1"/>
    <property type="molecule type" value="Genomic_DNA"/>
</dbReference>
<accession>A0A3P5XT84</accession>
<reference evidence="8 9" key="1">
    <citation type="submission" date="2018-11" db="EMBL/GenBank/DDBJ databases">
        <authorList>
            <person name="Criscuolo A."/>
        </authorList>
    </citation>
    <scope>NUCLEOTIDE SEQUENCE [LARGE SCALE GENOMIC DNA]</scope>
    <source>
        <strain evidence="8">ACIP111625</strain>
    </source>
</reference>
<gene>
    <name evidence="8" type="primary">fhuC_1</name>
    <name evidence="8" type="ORF">XINFAN_02801</name>
</gene>
<keyword evidence="5" id="KW-1278">Translocase</keyword>
<keyword evidence="9" id="KW-1185">Reference proteome</keyword>
<keyword evidence="4 8" id="KW-0067">ATP-binding</keyword>
<dbReference type="PANTHER" id="PTHR42794:SF1">
    <property type="entry name" value="HEMIN IMPORT ATP-BINDING PROTEIN HMUV"/>
    <property type="match status" value="1"/>
</dbReference>
<evidence type="ECO:0000256" key="2">
    <source>
        <dbReference type="ARBA" id="ARBA00022448"/>
    </source>
</evidence>